<evidence type="ECO:0000313" key="3">
    <source>
        <dbReference type="Proteomes" id="UP000299102"/>
    </source>
</evidence>
<evidence type="ECO:0000256" key="1">
    <source>
        <dbReference type="SAM" id="MobiDB-lite"/>
    </source>
</evidence>
<organism evidence="2 3">
    <name type="scientific">Eumeta variegata</name>
    <name type="common">Bagworm moth</name>
    <name type="synonym">Eumeta japonica</name>
    <dbReference type="NCBI Taxonomy" id="151549"/>
    <lineage>
        <taxon>Eukaryota</taxon>
        <taxon>Metazoa</taxon>
        <taxon>Ecdysozoa</taxon>
        <taxon>Arthropoda</taxon>
        <taxon>Hexapoda</taxon>
        <taxon>Insecta</taxon>
        <taxon>Pterygota</taxon>
        <taxon>Neoptera</taxon>
        <taxon>Endopterygota</taxon>
        <taxon>Lepidoptera</taxon>
        <taxon>Glossata</taxon>
        <taxon>Ditrysia</taxon>
        <taxon>Tineoidea</taxon>
        <taxon>Psychidae</taxon>
        <taxon>Oiketicinae</taxon>
        <taxon>Eumeta</taxon>
    </lineage>
</organism>
<dbReference type="Proteomes" id="UP000299102">
    <property type="component" value="Unassembled WGS sequence"/>
</dbReference>
<feature type="region of interest" description="Disordered" evidence="1">
    <location>
        <begin position="31"/>
        <end position="66"/>
    </location>
</feature>
<reference evidence="2 3" key="1">
    <citation type="journal article" date="2019" name="Commun. Biol.">
        <title>The bagworm genome reveals a unique fibroin gene that provides high tensile strength.</title>
        <authorList>
            <person name="Kono N."/>
            <person name="Nakamura H."/>
            <person name="Ohtoshi R."/>
            <person name="Tomita M."/>
            <person name="Numata K."/>
            <person name="Arakawa K."/>
        </authorList>
    </citation>
    <scope>NUCLEOTIDE SEQUENCE [LARGE SCALE GENOMIC DNA]</scope>
</reference>
<comment type="caution">
    <text evidence="2">The sequence shown here is derived from an EMBL/GenBank/DDBJ whole genome shotgun (WGS) entry which is preliminary data.</text>
</comment>
<name>A0A4C1WL31_EUMVA</name>
<keyword evidence="3" id="KW-1185">Reference proteome</keyword>
<accession>A0A4C1WL31</accession>
<feature type="compositionally biased region" description="Polar residues" evidence="1">
    <location>
        <begin position="34"/>
        <end position="45"/>
    </location>
</feature>
<feature type="compositionally biased region" description="Low complexity" evidence="1">
    <location>
        <begin position="52"/>
        <end position="66"/>
    </location>
</feature>
<proteinExistence type="predicted"/>
<dbReference type="AlphaFoldDB" id="A0A4C1WL31"/>
<sequence>MPQSYGLSACELSYGQTFPSSMRYTNAIERENTRTNNSPADNVQRTRIRSKAQPSARAGAAAAGTPARAVLASGSRYFSARFSRRRARPPPRR</sequence>
<evidence type="ECO:0000313" key="2">
    <source>
        <dbReference type="EMBL" id="GBP51009.1"/>
    </source>
</evidence>
<protein>
    <submittedName>
        <fullName evidence="2">Uncharacterized protein</fullName>
    </submittedName>
</protein>
<gene>
    <name evidence="2" type="ORF">EVAR_37166_1</name>
</gene>
<dbReference type="EMBL" id="BGZK01000572">
    <property type="protein sequence ID" value="GBP51009.1"/>
    <property type="molecule type" value="Genomic_DNA"/>
</dbReference>